<evidence type="ECO:0000313" key="3">
    <source>
        <dbReference type="Proteomes" id="UP000252985"/>
    </source>
</evidence>
<feature type="domain" description="C2H2-type" evidence="1">
    <location>
        <begin position="48"/>
        <end position="71"/>
    </location>
</feature>
<evidence type="ECO:0000313" key="2">
    <source>
        <dbReference type="EMBL" id="AXG08618.1"/>
    </source>
</evidence>
<dbReference type="PROSITE" id="PS00028">
    <property type="entry name" value="ZINC_FINGER_C2H2_1"/>
    <property type="match status" value="1"/>
</dbReference>
<proteinExistence type="predicted"/>
<dbReference type="EMBL" id="CP031148">
    <property type="protein sequence ID" value="AXG08618.1"/>
    <property type="molecule type" value="Genomic_DNA"/>
</dbReference>
<organism evidence="2 3">
    <name type="scientific">Haloplanus rubicundus</name>
    <dbReference type="NCBI Taxonomy" id="1547898"/>
    <lineage>
        <taxon>Archaea</taxon>
        <taxon>Methanobacteriati</taxon>
        <taxon>Methanobacteriota</taxon>
        <taxon>Stenosarchaea group</taxon>
        <taxon>Halobacteria</taxon>
        <taxon>Halobacteriales</taxon>
        <taxon>Haloferacaceae</taxon>
        <taxon>Haloplanus</taxon>
    </lineage>
</organism>
<dbReference type="KEGG" id="haq:DU484_01410"/>
<dbReference type="PROSITE" id="PS50157">
    <property type="entry name" value="ZINC_FINGER_C2H2_2"/>
    <property type="match status" value="1"/>
</dbReference>
<dbReference type="SMART" id="SM00355">
    <property type="entry name" value="ZnF_C2H2"/>
    <property type="match status" value="2"/>
</dbReference>
<sequence>MSQQTLGQFHNETRCPTCGRDDFEDERGMRIHHKLAHDESLAEREDRYRCPECGREVETKRGLSNHLSKVHPKTWEQLQSEGMVLIVHHGE</sequence>
<gene>
    <name evidence="2" type="ORF">DU484_01410</name>
</gene>
<dbReference type="Pfam" id="PF13894">
    <property type="entry name" value="zf-C2H2_4"/>
    <property type="match status" value="1"/>
</dbReference>
<dbReference type="Proteomes" id="UP000252985">
    <property type="component" value="Chromosome"/>
</dbReference>
<evidence type="ECO:0000259" key="1">
    <source>
        <dbReference type="PROSITE" id="PS50157"/>
    </source>
</evidence>
<dbReference type="InterPro" id="IPR013087">
    <property type="entry name" value="Znf_C2H2_type"/>
</dbReference>
<dbReference type="AlphaFoldDB" id="A0A345E8U6"/>
<accession>A0A345E8U6</accession>
<name>A0A345E8U6_9EURY</name>
<dbReference type="Gene3D" id="3.30.160.60">
    <property type="entry name" value="Classic Zinc Finger"/>
    <property type="match status" value="1"/>
</dbReference>
<reference evidence="2 3" key="1">
    <citation type="submission" date="2018-07" db="EMBL/GenBank/DDBJ databases">
        <title>Genome sequences of Haloplanus sp. CBA1112.</title>
        <authorList>
            <person name="Kim Y.B."/>
            <person name="Roh S.W."/>
        </authorList>
    </citation>
    <scope>NUCLEOTIDE SEQUENCE [LARGE SCALE GENOMIC DNA]</scope>
    <source>
        <strain evidence="2 3">CBA1112</strain>
    </source>
</reference>
<protein>
    <recommendedName>
        <fullName evidence="1">C2H2-type domain-containing protein</fullName>
    </recommendedName>
</protein>